<comment type="caution">
    <text evidence="1">The sequence shown here is derived from an EMBL/GenBank/DDBJ whole genome shotgun (WGS) entry which is preliminary data.</text>
</comment>
<evidence type="ECO:0000313" key="2">
    <source>
        <dbReference type="Proteomes" id="UP000646053"/>
    </source>
</evidence>
<keyword evidence="2" id="KW-1185">Reference proteome</keyword>
<gene>
    <name evidence="1" type="ORF">GS601_10375</name>
</gene>
<evidence type="ECO:0000313" key="1">
    <source>
        <dbReference type="EMBL" id="NDJ17690.1"/>
    </source>
</evidence>
<dbReference type="Proteomes" id="UP000646053">
    <property type="component" value="Unassembled WGS sequence"/>
</dbReference>
<organism evidence="1 2">
    <name type="scientific">Myxacorys almedinensis A</name>
    <dbReference type="NCBI Taxonomy" id="2690445"/>
    <lineage>
        <taxon>Bacteria</taxon>
        <taxon>Bacillati</taxon>
        <taxon>Cyanobacteriota</taxon>
        <taxon>Cyanophyceae</taxon>
        <taxon>Leptolyngbyales</taxon>
        <taxon>Leptolyngbyaceae</taxon>
        <taxon>Myxacorys</taxon>
        <taxon>Myxacorys almedinensis</taxon>
    </lineage>
</organism>
<protein>
    <submittedName>
        <fullName evidence="1">UPF0175 family protein</fullName>
    </submittedName>
</protein>
<name>A0A8J8CLF0_9CYAN</name>
<dbReference type="AlphaFoldDB" id="A0A8J8CLF0"/>
<dbReference type="EMBL" id="WVIE01000010">
    <property type="protein sequence ID" value="NDJ17690.1"/>
    <property type="molecule type" value="Genomic_DNA"/>
</dbReference>
<dbReference type="InterPro" id="IPR005368">
    <property type="entry name" value="UPF0175"/>
</dbReference>
<sequence>MSVLISDDILQAAHITEAELKHEIAILLFQQKKLGLSKARELAGIPLIEFQRELANRGLSVQDEMILRQDGFVHCKTLQRNNVTNIICYKNS</sequence>
<proteinExistence type="predicted"/>
<dbReference type="Pfam" id="PF03683">
    <property type="entry name" value="UPF0175"/>
    <property type="match status" value="1"/>
</dbReference>
<reference evidence="1" key="1">
    <citation type="submission" date="2019-12" db="EMBL/GenBank/DDBJ databases">
        <title>High-Quality draft genome sequences of three cyanobacteria isolated from the limestone walls of the Old Cathedral of Coimbra.</title>
        <authorList>
            <person name="Tiago I."/>
            <person name="Soares F."/>
            <person name="Portugal A."/>
        </authorList>
    </citation>
    <scope>NUCLEOTIDE SEQUENCE</scope>
    <source>
        <strain evidence="1">A</strain>
    </source>
</reference>
<dbReference type="RefSeq" id="WP_162423210.1">
    <property type="nucleotide sequence ID" value="NZ_WVIE01000010.1"/>
</dbReference>
<accession>A0A8J8CLF0</accession>